<keyword evidence="2" id="KW-0238">DNA-binding</keyword>
<dbReference type="PANTHER" id="PTHR46796">
    <property type="entry name" value="HTH-TYPE TRANSCRIPTIONAL ACTIVATOR RHAS-RELATED"/>
    <property type="match status" value="1"/>
</dbReference>
<name>A0A1T4RUP0_9ACTN</name>
<evidence type="ECO:0000313" key="5">
    <source>
        <dbReference type="EMBL" id="SKA19673.1"/>
    </source>
</evidence>
<dbReference type="InterPro" id="IPR018060">
    <property type="entry name" value="HTH_AraC"/>
</dbReference>
<organism evidence="5 6">
    <name type="scientific">Marinactinospora thermotolerans DSM 45154</name>
    <dbReference type="NCBI Taxonomy" id="1122192"/>
    <lineage>
        <taxon>Bacteria</taxon>
        <taxon>Bacillati</taxon>
        <taxon>Actinomycetota</taxon>
        <taxon>Actinomycetes</taxon>
        <taxon>Streptosporangiales</taxon>
        <taxon>Nocardiopsidaceae</taxon>
        <taxon>Marinactinospora</taxon>
    </lineage>
</organism>
<sequence length="314" mass="34135">MDVLTDLLYDLNARGAVFDHSALTPPWSLRFLGETPLTLVASLRGQGWIVPDDTAPVPIGSGDVAIVVGPRPWTVADTVTTPPRFLVRGDGSCLAVEGEEAPGAPDRDHRAPPDTEDPAVLLIGSCRLREELCAWLLDALPRVLVVPPDGPRPVMDLIVAETARHAPGRQVILDRLLDLLLVSTLREWFARPGVTIPAWYRALDDPVVGRALRLMHDDPAHPWTVAELASRSGVSRATFARRFTELLGEPPMAYLTAWRVCLAADLLTQTQDTVATIARQVGYADAFSLSGAFKRVRGVRPSEYRLAARAAPGE</sequence>
<dbReference type="GO" id="GO:0003700">
    <property type="term" value="F:DNA-binding transcription factor activity"/>
    <property type="evidence" value="ECO:0007669"/>
    <property type="project" value="InterPro"/>
</dbReference>
<dbReference type="OrthoDB" id="241790at2"/>
<dbReference type="InterPro" id="IPR050204">
    <property type="entry name" value="AraC_XylS_family_regulators"/>
</dbReference>
<protein>
    <submittedName>
        <fullName evidence="5">Transcriptional regulator, AraC family</fullName>
    </submittedName>
</protein>
<dbReference type="PROSITE" id="PS01124">
    <property type="entry name" value="HTH_ARAC_FAMILY_2"/>
    <property type="match status" value="1"/>
</dbReference>
<dbReference type="Proteomes" id="UP000190637">
    <property type="component" value="Unassembled WGS sequence"/>
</dbReference>
<evidence type="ECO:0000256" key="3">
    <source>
        <dbReference type="ARBA" id="ARBA00023163"/>
    </source>
</evidence>
<dbReference type="RefSeq" id="WP_078762295.1">
    <property type="nucleotide sequence ID" value="NZ_FUWS01000007.1"/>
</dbReference>
<gene>
    <name evidence="5" type="ORF">SAMN02745673_03006</name>
</gene>
<dbReference type="InterPro" id="IPR032783">
    <property type="entry name" value="AraC_lig"/>
</dbReference>
<accession>A0A1T4RUP0</accession>
<dbReference type="PANTHER" id="PTHR46796:SF13">
    <property type="entry name" value="HTH-TYPE TRANSCRIPTIONAL ACTIVATOR RHAS"/>
    <property type="match status" value="1"/>
</dbReference>
<dbReference type="SUPFAM" id="SSF46689">
    <property type="entry name" value="Homeodomain-like"/>
    <property type="match status" value="2"/>
</dbReference>
<evidence type="ECO:0000259" key="4">
    <source>
        <dbReference type="PROSITE" id="PS01124"/>
    </source>
</evidence>
<evidence type="ECO:0000256" key="1">
    <source>
        <dbReference type="ARBA" id="ARBA00023015"/>
    </source>
</evidence>
<keyword evidence="3" id="KW-0804">Transcription</keyword>
<dbReference type="AlphaFoldDB" id="A0A1T4RUP0"/>
<dbReference type="InterPro" id="IPR009057">
    <property type="entry name" value="Homeodomain-like_sf"/>
</dbReference>
<keyword evidence="1" id="KW-0805">Transcription regulation</keyword>
<proteinExistence type="predicted"/>
<keyword evidence="6" id="KW-1185">Reference proteome</keyword>
<reference evidence="5 6" key="1">
    <citation type="submission" date="2017-02" db="EMBL/GenBank/DDBJ databases">
        <authorList>
            <person name="Peterson S.W."/>
        </authorList>
    </citation>
    <scope>NUCLEOTIDE SEQUENCE [LARGE SCALE GENOMIC DNA]</scope>
    <source>
        <strain evidence="5 6">DSM 45154</strain>
    </source>
</reference>
<dbReference type="Pfam" id="PF12852">
    <property type="entry name" value="Cupin_6"/>
    <property type="match status" value="1"/>
</dbReference>
<dbReference type="GO" id="GO:0043565">
    <property type="term" value="F:sequence-specific DNA binding"/>
    <property type="evidence" value="ECO:0007669"/>
    <property type="project" value="InterPro"/>
</dbReference>
<evidence type="ECO:0000256" key="2">
    <source>
        <dbReference type="ARBA" id="ARBA00023125"/>
    </source>
</evidence>
<dbReference type="Pfam" id="PF12833">
    <property type="entry name" value="HTH_18"/>
    <property type="match status" value="1"/>
</dbReference>
<dbReference type="STRING" id="1122192.SAMN02745673_03006"/>
<dbReference type="Gene3D" id="1.10.10.60">
    <property type="entry name" value="Homeodomain-like"/>
    <property type="match status" value="2"/>
</dbReference>
<dbReference type="EMBL" id="FUWS01000007">
    <property type="protein sequence ID" value="SKA19673.1"/>
    <property type="molecule type" value="Genomic_DNA"/>
</dbReference>
<evidence type="ECO:0000313" key="6">
    <source>
        <dbReference type="Proteomes" id="UP000190637"/>
    </source>
</evidence>
<feature type="domain" description="HTH araC/xylS-type" evidence="4">
    <location>
        <begin position="209"/>
        <end position="307"/>
    </location>
</feature>
<dbReference type="SMART" id="SM00342">
    <property type="entry name" value="HTH_ARAC"/>
    <property type="match status" value="1"/>
</dbReference>